<gene>
    <name evidence="2" type="ORF">GALL_102230</name>
</gene>
<dbReference type="Gene3D" id="3.40.630.30">
    <property type="match status" value="1"/>
</dbReference>
<dbReference type="CDD" id="cd04301">
    <property type="entry name" value="NAT_SF"/>
    <property type="match status" value="1"/>
</dbReference>
<dbReference type="InterPro" id="IPR016181">
    <property type="entry name" value="Acyl_CoA_acyltransferase"/>
</dbReference>
<feature type="domain" description="N-acetyltransferase" evidence="1">
    <location>
        <begin position="2"/>
        <end position="184"/>
    </location>
</feature>
<name>A0A1J5SGQ9_9ZZZZ</name>
<dbReference type="InterPro" id="IPR000182">
    <property type="entry name" value="GNAT_dom"/>
</dbReference>
<evidence type="ECO:0000259" key="1">
    <source>
        <dbReference type="PROSITE" id="PS51186"/>
    </source>
</evidence>
<dbReference type="PROSITE" id="PS51186">
    <property type="entry name" value="GNAT"/>
    <property type="match status" value="1"/>
</dbReference>
<evidence type="ECO:0000313" key="2">
    <source>
        <dbReference type="EMBL" id="OIR07562.1"/>
    </source>
</evidence>
<organism evidence="2">
    <name type="scientific">mine drainage metagenome</name>
    <dbReference type="NCBI Taxonomy" id="410659"/>
    <lineage>
        <taxon>unclassified sequences</taxon>
        <taxon>metagenomes</taxon>
        <taxon>ecological metagenomes</taxon>
    </lineage>
</organism>
<dbReference type="Pfam" id="PF00583">
    <property type="entry name" value="Acetyltransf_1"/>
    <property type="match status" value="1"/>
</dbReference>
<dbReference type="EMBL" id="MLJW01000036">
    <property type="protein sequence ID" value="OIR07562.1"/>
    <property type="molecule type" value="Genomic_DNA"/>
</dbReference>
<accession>A0A1J5SGQ9</accession>
<comment type="caution">
    <text evidence="2">The sequence shown here is derived from an EMBL/GenBank/DDBJ whole genome shotgun (WGS) entry which is preliminary data.</text>
</comment>
<proteinExistence type="predicted"/>
<sequence>MIKIKRVTSDAELEGIKKLQSENLNTNISAEEAQQQGFLSAVYSVEFLKMMHNASPSVIAVDGDVVVGYALVSTKGIRHHHDLLADLFNAIDKINYQGISLKDANYVVVGQLCVAKNYRGQGLVQQMYEHFRDSLQNEFDYCLTDVAQANPRSLKAHLTTGFKIVNTLTYGGISWDVVMWDWTKNK</sequence>
<dbReference type="SUPFAM" id="SSF55729">
    <property type="entry name" value="Acyl-CoA N-acyltransferases (Nat)"/>
    <property type="match status" value="1"/>
</dbReference>
<protein>
    <submittedName>
        <fullName evidence="2">Acetyltransferase (GNAT) family protein</fullName>
    </submittedName>
</protein>
<reference evidence="2" key="1">
    <citation type="submission" date="2016-10" db="EMBL/GenBank/DDBJ databases">
        <title>Sequence of Gallionella enrichment culture.</title>
        <authorList>
            <person name="Poehlein A."/>
            <person name="Muehling M."/>
            <person name="Daniel R."/>
        </authorList>
    </citation>
    <scope>NUCLEOTIDE SEQUENCE</scope>
</reference>
<keyword evidence="2" id="KW-0808">Transferase</keyword>
<dbReference type="GO" id="GO:0016747">
    <property type="term" value="F:acyltransferase activity, transferring groups other than amino-acyl groups"/>
    <property type="evidence" value="ECO:0007669"/>
    <property type="project" value="InterPro"/>
</dbReference>
<dbReference type="AlphaFoldDB" id="A0A1J5SGQ9"/>